<dbReference type="BRENDA" id="3.2.1.26">
    <property type="organism ID" value="248"/>
</dbReference>
<sequence length="690" mass="75804">MSSDDLESPPSSYLPIPPSDEFHDQPPPLRSWLRLLSIPLALMFLLFLATFLSNLESPPSDSGLVSDPVTFDVNPAVVRRGKDAGVSDKTSGVDSGFVLDPVAVDANSVVVHRGKDAGVSDKTSGVDSGLLKDSPLGPYPWTNQMLSWQRTGFHFQPVKNWMNDPNGPLYYKGWYHFFYQYNPEGAVWGNIAWGHAVSRDLVHWTHLPLAMVPDQWYDINGVWTGSATILPDGQIVMLYTGATNESVQVQNLAVPADQSDTLLLRWKKSEANPILVPPPGIGDKDFRDPTTAWYEPSDDTWRIVIGSKDSSHSGIAIVYSTKDFINYKLIPGILHAVERVGMWECVDFYPVATADSSHANHGLDPSARPSPAVKHVLKASMDDDRHDYYAIGTYDPAQNTWVPDDASVDVGIGLRYDWGKFYASKTFYDHAKKRRILWSWIGETDSETADIAKGWASLQGVPRTVLLDVKTGSNLITWPVVEIESLRTRPRDFSGITVDAGSTFKLDVGGAAQLDIEAEFKISSEELEAVKEADVSYNCSSSGGAAERGVLGPFGLLVLANQDLTEQTATYFYVSRGMDGGLNTHFCQDEKRSSKASDIVKRIVGHSVPVLDGESFALRILVDHSIVESFAQGGRASATSRVYPTEAIYNNARVFVFNNATGAKVTAQSLKVWHMSTAINEIYDPATSVM</sequence>
<dbReference type="GO" id="GO:0004553">
    <property type="term" value="F:hydrolase activity, hydrolyzing O-glycosyl compounds"/>
    <property type="evidence" value="ECO:0007669"/>
    <property type="project" value="InterPro"/>
</dbReference>
<keyword evidence="4 5" id="KW-0326">Glycosidase</keyword>
<dbReference type="SMART" id="SM00640">
    <property type="entry name" value="Glyco_32"/>
    <property type="match status" value="1"/>
</dbReference>
<evidence type="ECO:0000256" key="6">
    <source>
        <dbReference type="SAM" id="MobiDB-lite"/>
    </source>
</evidence>
<proteinExistence type="evidence at transcript level"/>
<dbReference type="InterPro" id="IPR023296">
    <property type="entry name" value="Glyco_hydro_beta-prop_sf"/>
</dbReference>
<evidence type="ECO:0000259" key="7">
    <source>
        <dbReference type="Pfam" id="PF00251"/>
    </source>
</evidence>
<reference evidence="9" key="1">
    <citation type="journal article" date="1998" name="Plant Physiol.">
        <title>Cloning of sucrose:sucrose 1-fructosyltransferase from onion and synthesis of structurally defined fructan molecules from sucrose.</title>
        <authorList>
            <person name="Vijn I."/>
            <person name="van Dijken A."/>
            <person name="Luscher M."/>
            <person name="Bos A."/>
            <person name="Smeets E."/>
            <person name="Weisbeek P."/>
            <person name="Wiemken A."/>
            <person name="Smeekens S."/>
        </authorList>
    </citation>
    <scope>NUCLEOTIDE SEQUENCE</scope>
</reference>
<dbReference type="Pfam" id="PF00251">
    <property type="entry name" value="Glyco_hydro_32N"/>
    <property type="match status" value="1"/>
</dbReference>
<organism evidence="9">
    <name type="scientific">Allium cepa</name>
    <name type="common">Onion</name>
    <dbReference type="NCBI Taxonomy" id="4679"/>
    <lineage>
        <taxon>Eukaryota</taxon>
        <taxon>Viridiplantae</taxon>
        <taxon>Streptophyta</taxon>
        <taxon>Embryophyta</taxon>
        <taxon>Tracheophyta</taxon>
        <taxon>Spermatophyta</taxon>
        <taxon>Magnoliopsida</taxon>
        <taxon>Liliopsida</taxon>
        <taxon>Asparagales</taxon>
        <taxon>Amaryllidaceae</taxon>
        <taxon>Allioideae</taxon>
        <taxon>Allieae</taxon>
        <taxon>Allium</taxon>
    </lineage>
</organism>
<dbReference type="InterPro" id="IPR013148">
    <property type="entry name" value="Glyco_hydro_32_N"/>
</dbReference>
<keyword evidence="2 5" id="KW-0378">Hydrolase</keyword>
<evidence type="ECO:0000256" key="2">
    <source>
        <dbReference type="ARBA" id="ARBA00022801"/>
    </source>
</evidence>
<dbReference type="SUPFAM" id="SSF75005">
    <property type="entry name" value="Arabinanase/levansucrase/invertase"/>
    <property type="match status" value="1"/>
</dbReference>
<dbReference type="FunFam" id="2.115.10.20:FF:000001">
    <property type="entry name" value="Beta-fructofuranosidase, insoluble isoenzyme CWINV1"/>
    <property type="match status" value="1"/>
</dbReference>
<dbReference type="CAZy" id="GH32">
    <property type="family name" value="Glycoside Hydrolase Family 32"/>
</dbReference>
<keyword evidence="3" id="KW-0325">Glycoprotein</keyword>
<dbReference type="InterPro" id="IPR001362">
    <property type="entry name" value="Glyco_hydro_32"/>
</dbReference>
<dbReference type="InterPro" id="IPR050551">
    <property type="entry name" value="Fructan_Metab_Enzymes"/>
</dbReference>
<evidence type="ECO:0000313" key="9">
    <source>
        <dbReference type="EMBL" id="CAA06839.1"/>
    </source>
</evidence>
<evidence type="ECO:0000256" key="1">
    <source>
        <dbReference type="ARBA" id="ARBA00009902"/>
    </source>
</evidence>
<dbReference type="Gene3D" id="2.60.120.560">
    <property type="entry name" value="Exo-inulinase, domain 1"/>
    <property type="match status" value="1"/>
</dbReference>
<dbReference type="SUPFAM" id="SSF49899">
    <property type="entry name" value="Concanavalin A-like lectins/glucanases"/>
    <property type="match status" value="1"/>
</dbReference>
<dbReference type="EMBL" id="AJ006067">
    <property type="protein sequence ID" value="CAA06839.1"/>
    <property type="molecule type" value="mRNA"/>
</dbReference>
<evidence type="ECO:0000259" key="8">
    <source>
        <dbReference type="Pfam" id="PF08244"/>
    </source>
</evidence>
<dbReference type="AlphaFoldDB" id="O81083"/>
<dbReference type="GO" id="GO:0005975">
    <property type="term" value="P:carbohydrate metabolic process"/>
    <property type="evidence" value="ECO:0007669"/>
    <property type="project" value="InterPro"/>
</dbReference>
<dbReference type="InterPro" id="IPR013189">
    <property type="entry name" value="Glyco_hydro_32_C"/>
</dbReference>
<accession>O81083</accession>
<name>O81083_ALLCE</name>
<evidence type="ECO:0000256" key="4">
    <source>
        <dbReference type="ARBA" id="ARBA00023295"/>
    </source>
</evidence>
<dbReference type="Pfam" id="PF08244">
    <property type="entry name" value="Glyco_hydro_32C"/>
    <property type="match status" value="1"/>
</dbReference>
<protein>
    <submittedName>
        <fullName evidence="9">Invertase</fullName>
    </submittedName>
</protein>
<dbReference type="PROSITE" id="PS00609">
    <property type="entry name" value="GLYCOSYL_HYDROL_F32"/>
    <property type="match status" value="1"/>
</dbReference>
<evidence type="ECO:0000256" key="5">
    <source>
        <dbReference type="RuleBase" id="RU362110"/>
    </source>
</evidence>
<dbReference type="InterPro" id="IPR013320">
    <property type="entry name" value="ConA-like_dom_sf"/>
</dbReference>
<feature type="domain" description="Glycosyl hydrolase family 32 N-terminal" evidence="7">
    <location>
        <begin position="154"/>
        <end position="479"/>
    </location>
</feature>
<dbReference type="CDD" id="cd18624">
    <property type="entry name" value="GH32_Fruct1-like"/>
    <property type="match status" value="1"/>
</dbReference>
<dbReference type="FunFam" id="2.60.120.560:FF:000002">
    <property type="entry name" value="Beta-fructofuranosidase, insoluble isoenzyme CWINV1"/>
    <property type="match status" value="1"/>
</dbReference>
<evidence type="ECO:0000256" key="3">
    <source>
        <dbReference type="ARBA" id="ARBA00023180"/>
    </source>
</evidence>
<comment type="similarity">
    <text evidence="1 5">Belongs to the glycosyl hydrolase 32 family.</text>
</comment>
<feature type="domain" description="Glycosyl hydrolase family 32 C-terminal" evidence="8">
    <location>
        <begin position="482"/>
        <end position="674"/>
    </location>
</feature>
<dbReference type="InterPro" id="IPR018053">
    <property type="entry name" value="Glyco_hydro_32_AS"/>
</dbReference>
<dbReference type="Gene3D" id="2.115.10.20">
    <property type="entry name" value="Glycosyl hydrolase domain, family 43"/>
    <property type="match status" value="1"/>
</dbReference>
<dbReference type="PANTHER" id="PTHR31953">
    <property type="entry name" value="BETA-FRUCTOFURANOSIDASE, INSOLUBLE ISOENZYME CWINV1-RELATED"/>
    <property type="match status" value="1"/>
</dbReference>
<feature type="region of interest" description="Disordered" evidence="6">
    <location>
        <begin position="1"/>
        <end position="20"/>
    </location>
</feature>